<dbReference type="Proteomes" id="UP000295657">
    <property type="component" value="Unassembled WGS sequence"/>
</dbReference>
<keyword evidence="5 8" id="KW-1133">Transmembrane helix</keyword>
<proteinExistence type="predicted"/>
<dbReference type="GO" id="GO:0005886">
    <property type="term" value="C:plasma membrane"/>
    <property type="evidence" value="ECO:0007669"/>
    <property type="project" value="UniProtKB-SubCell"/>
</dbReference>
<name>A0A4V3DA06_9PAST</name>
<dbReference type="PANTHER" id="PTHR30336">
    <property type="entry name" value="INNER MEMBRANE PROTEIN, PROBABLE PERMEASE"/>
    <property type="match status" value="1"/>
</dbReference>
<evidence type="ECO:0000313" key="11">
    <source>
        <dbReference type="Proteomes" id="UP000295657"/>
    </source>
</evidence>
<evidence type="ECO:0000256" key="7">
    <source>
        <dbReference type="ARBA" id="ARBA00037355"/>
    </source>
</evidence>
<dbReference type="InterPro" id="IPR051599">
    <property type="entry name" value="Cell_Envelope_Assoc"/>
</dbReference>
<dbReference type="InterPro" id="IPR003848">
    <property type="entry name" value="DUF218"/>
</dbReference>
<keyword evidence="6 8" id="KW-0472">Membrane</keyword>
<keyword evidence="11" id="KW-1185">Reference proteome</keyword>
<evidence type="ECO:0000256" key="2">
    <source>
        <dbReference type="ARBA" id="ARBA00022475"/>
    </source>
</evidence>
<dbReference type="RefSeq" id="WP_133543875.1">
    <property type="nucleotide sequence ID" value="NZ_SNYQ01000002.1"/>
</dbReference>
<comment type="subcellular location">
    <subcellularLocation>
        <location evidence="1">Cell inner membrane</location>
        <topology evidence="1">Single-pass membrane protein</topology>
    </subcellularLocation>
</comment>
<protein>
    <submittedName>
        <fullName evidence="10">SanA protein</fullName>
    </submittedName>
</protein>
<accession>A0A4V3DA06</accession>
<feature type="domain" description="DUF218" evidence="9">
    <location>
        <begin position="71"/>
        <end position="191"/>
    </location>
</feature>
<gene>
    <name evidence="10" type="ORF">EDC45_0905</name>
</gene>
<evidence type="ECO:0000313" key="10">
    <source>
        <dbReference type="EMBL" id="TDQ59112.1"/>
    </source>
</evidence>
<evidence type="ECO:0000259" key="9">
    <source>
        <dbReference type="Pfam" id="PF02698"/>
    </source>
</evidence>
<keyword evidence="4 8" id="KW-0812">Transmembrane</keyword>
<feature type="transmembrane region" description="Helical" evidence="8">
    <location>
        <begin position="31"/>
        <end position="53"/>
    </location>
</feature>
<keyword evidence="2" id="KW-1003">Cell membrane</keyword>
<evidence type="ECO:0000256" key="8">
    <source>
        <dbReference type="SAM" id="Phobius"/>
    </source>
</evidence>
<dbReference type="PANTHER" id="PTHR30336:SF0">
    <property type="entry name" value="PROTEIN SANA"/>
    <property type="match status" value="1"/>
</dbReference>
<dbReference type="EMBL" id="SNYQ01000002">
    <property type="protein sequence ID" value="TDQ59112.1"/>
    <property type="molecule type" value="Genomic_DNA"/>
</dbReference>
<reference evidence="10 11" key="1">
    <citation type="submission" date="2019-03" db="EMBL/GenBank/DDBJ databases">
        <title>Genomic Encyclopedia of Type Strains, Phase IV (KMG-IV): sequencing the most valuable type-strain genomes for metagenomic binning, comparative biology and taxonomic classification.</title>
        <authorList>
            <person name="Goeker M."/>
        </authorList>
    </citation>
    <scope>NUCLEOTIDE SEQUENCE [LARGE SCALE GENOMIC DNA]</scope>
    <source>
        <strain evidence="10 11">DSM 28403</strain>
    </source>
</reference>
<evidence type="ECO:0000256" key="6">
    <source>
        <dbReference type="ARBA" id="ARBA00023136"/>
    </source>
</evidence>
<evidence type="ECO:0000256" key="4">
    <source>
        <dbReference type="ARBA" id="ARBA00022692"/>
    </source>
</evidence>
<comment type="caution">
    <text evidence="10">The sequence shown here is derived from an EMBL/GenBank/DDBJ whole genome shotgun (WGS) entry which is preliminary data.</text>
</comment>
<keyword evidence="3" id="KW-0997">Cell inner membrane</keyword>
<sequence>MANNERKGFEKIFASVFLRGKSRLTALLRPLLCTAATLLLVILLLDLGVGLYVRKAIYTDAQTIPHRPYGMVLGTSKYFINNSPNLFYHYRLQAAEQLFKTGKIDYLLLSGDNRTLQYNEPRTMQRDLKKNGIEDRFLFPDYAGFRTLDSVIRAKQVFHATPMTIITQRFQCERALFIAKYYHIDAICFAAEYPKDYIFVRFREVFARLQMLWDLATEKTPYFLGAPEPLPAPALNPATP</sequence>
<comment type="function">
    <text evidence="7">Participates in the barrier function of the cell envelope.</text>
</comment>
<dbReference type="Pfam" id="PF02698">
    <property type="entry name" value="DUF218"/>
    <property type="match status" value="1"/>
</dbReference>
<evidence type="ECO:0000256" key="5">
    <source>
        <dbReference type="ARBA" id="ARBA00022989"/>
    </source>
</evidence>
<organism evidence="10 11">
    <name type="scientific">Mesocricetibacter intestinalis</name>
    <dbReference type="NCBI Taxonomy" id="1521930"/>
    <lineage>
        <taxon>Bacteria</taxon>
        <taxon>Pseudomonadati</taxon>
        <taxon>Pseudomonadota</taxon>
        <taxon>Gammaproteobacteria</taxon>
        <taxon>Pasteurellales</taxon>
        <taxon>Pasteurellaceae</taxon>
        <taxon>Mesocricetibacter</taxon>
    </lineage>
</organism>
<evidence type="ECO:0000256" key="1">
    <source>
        <dbReference type="ARBA" id="ARBA00004377"/>
    </source>
</evidence>
<evidence type="ECO:0000256" key="3">
    <source>
        <dbReference type="ARBA" id="ARBA00022519"/>
    </source>
</evidence>
<dbReference type="OrthoDB" id="9782395at2"/>
<dbReference type="CDD" id="cd06259">
    <property type="entry name" value="YdcF-like"/>
    <property type="match status" value="1"/>
</dbReference>
<dbReference type="AlphaFoldDB" id="A0A4V3DA06"/>